<proteinExistence type="inferred from homology"/>
<dbReference type="GO" id="GO:0016787">
    <property type="term" value="F:hydrolase activity"/>
    <property type="evidence" value="ECO:0007669"/>
    <property type="project" value="UniProtKB-KW"/>
</dbReference>
<comment type="subcellular location">
    <subcellularLocation>
        <location evidence="2">Mitochondrion</location>
    </subcellularLocation>
</comment>
<feature type="transmembrane region" description="Helical" evidence="10">
    <location>
        <begin position="16"/>
        <end position="37"/>
    </location>
</feature>
<keyword evidence="10" id="KW-1133">Transmembrane helix</keyword>
<evidence type="ECO:0000256" key="6">
    <source>
        <dbReference type="ARBA" id="ARBA00022759"/>
    </source>
</evidence>
<gene>
    <name evidence="12" type="ORF">UBRO_21203</name>
</gene>
<reference evidence="13" key="1">
    <citation type="submission" date="2016-04" db="EMBL/GenBank/DDBJ databases">
        <authorList>
            <person name="Guldener U."/>
            <person name="Guldener U."/>
        </authorList>
    </citation>
    <scope>NUCLEOTIDE SEQUENCE [LARGE SCALE GENOMIC DNA]</scope>
    <source>
        <strain evidence="13">UB2112</strain>
    </source>
</reference>
<dbReference type="GO" id="GO:0016020">
    <property type="term" value="C:membrane"/>
    <property type="evidence" value="ECO:0007669"/>
    <property type="project" value="InterPro"/>
</dbReference>
<dbReference type="InterPro" id="IPR023616">
    <property type="entry name" value="Cyt_c_oxase-like_su1_dom"/>
</dbReference>
<dbReference type="GO" id="GO:0004519">
    <property type="term" value="F:endonuclease activity"/>
    <property type="evidence" value="ECO:0007669"/>
    <property type="project" value="UniProtKB-KW"/>
</dbReference>
<feature type="transmembrane region" description="Helical" evidence="10">
    <location>
        <begin position="103"/>
        <end position="125"/>
    </location>
</feature>
<dbReference type="PANTHER" id="PTHR10422">
    <property type="entry name" value="CYTOCHROME C OXIDASE SUBUNIT 1"/>
    <property type="match status" value="1"/>
</dbReference>
<dbReference type="InterPro" id="IPR004860">
    <property type="entry name" value="LAGLIDADG_dom"/>
</dbReference>
<dbReference type="Pfam" id="PF00961">
    <property type="entry name" value="LAGLIDADG_1"/>
    <property type="match status" value="2"/>
</dbReference>
<keyword evidence="10" id="KW-0472">Membrane</keyword>
<evidence type="ECO:0000256" key="3">
    <source>
        <dbReference type="ARBA" id="ARBA00009332"/>
    </source>
</evidence>
<dbReference type="GO" id="GO:0020037">
    <property type="term" value="F:heme binding"/>
    <property type="evidence" value="ECO:0007669"/>
    <property type="project" value="InterPro"/>
</dbReference>
<keyword evidence="5" id="KW-0540">Nuclease</keyword>
<dbReference type="EMBL" id="LT558140">
    <property type="protein sequence ID" value="SAM86526.1"/>
    <property type="molecule type" value="Genomic_DNA"/>
</dbReference>
<comment type="similarity">
    <text evidence="4">In the N-terminal section; belongs to the heme-copper respiratory oxidase family.</text>
</comment>
<evidence type="ECO:0000256" key="4">
    <source>
        <dbReference type="ARBA" id="ARBA00010468"/>
    </source>
</evidence>
<dbReference type="GO" id="GO:0004129">
    <property type="term" value="F:cytochrome-c oxidase activity"/>
    <property type="evidence" value="ECO:0007669"/>
    <property type="project" value="InterPro"/>
</dbReference>
<feature type="transmembrane region" description="Helical" evidence="10">
    <location>
        <begin position="182"/>
        <end position="209"/>
    </location>
</feature>
<name>A0A1K0GEK3_9BASI</name>
<protein>
    <submittedName>
        <fullName evidence="12">Intron-encoded LAGLIDADG endonuclease</fullName>
    </submittedName>
</protein>
<dbReference type="InterPro" id="IPR036927">
    <property type="entry name" value="Cyt_c_oxase-like_su1_sf"/>
</dbReference>
<evidence type="ECO:0000256" key="10">
    <source>
        <dbReference type="SAM" id="Phobius"/>
    </source>
</evidence>
<feature type="non-terminal residue" evidence="12">
    <location>
        <position position="1"/>
    </location>
</feature>
<dbReference type="GO" id="GO:0005739">
    <property type="term" value="C:mitochondrion"/>
    <property type="evidence" value="ECO:0007669"/>
    <property type="project" value="UniProtKB-SubCell"/>
</dbReference>
<evidence type="ECO:0000256" key="8">
    <source>
        <dbReference type="ARBA" id="ARBA00022886"/>
    </source>
</evidence>
<dbReference type="PROSITE" id="PS50855">
    <property type="entry name" value="COX1"/>
    <property type="match status" value="1"/>
</dbReference>
<dbReference type="InterPro" id="IPR027434">
    <property type="entry name" value="Homing_endonucl"/>
</dbReference>
<evidence type="ECO:0000313" key="13">
    <source>
        <dbReference type="Proteomes" id="UP000179920"/>
    </source>
</evidence>
<feature type="domain" description="Cytochrome oxidase subunit I profile" evidence="11">
    <location>
        <begin position="1"/>
        <end position="234"/>
    </location>
</feature>
<keyword evidence="8" id="KW-0404">Intron homing</keyword>
<dbReference type="Gene3D" id="3.10.28.10">
    <property type="entry name" value="Homing endonucleases"/>
    <property type="match status" value="2"/>
</dbReference>
<evidence type="ECO:0000256" key="9">
    <source>
        <dbReference type="ARBA" id="ARBA00023128"/>
    </source>
</evidence>
<dbReference type="FunFam" id="1.20.210.10:FF:000014">
    <property type="entry name" value="Probable intron-encoded endonuclease aI4"/>
    <property type="match status" value="1"/>
</dbReference>
<organism evidence="12 13">
    <name type="scientific">Ustilago bromivora</name>
    <dbReference type="NCBI Taxonomy" id="307758"/>
    <lineage>
        <taxon>Eukaryota</taxon>
        <taxon>Fungi</taxon>
        <taxon>Dikarya</taxon>
        <taxon>Basidiomycota</taxon>
        <taxon>Ustilaginomycotina</taxon>
        <taxon>Ustilaginomycetes</taxon>
        <taxon>Ustilaginales</taxon>
        <taxon>Ustilaginaceae</taxon>
        <taxon>Ustilago</taxon>
    </lineage>
</organism>
<comment type="function">
    <text evidence="1">Mitochondrial DNA endonuclease involved in intron homing.</text>
</comment>
<evidence type="ECO:0000256" key="2">
    <source>
        <dbReference type="ARBA" id="ARBA00004173"/>
    </source>
</evidence>
<evidence type="ECO:0000256" key="5">
    <source>
        <dbReference type="ARBA" id="ARBA00022722"/>
    </source>
</evidence>
<dbReference type="SUPFAM" id="SSF81442">
    <property type="entry name" value="Cytochrome c oxidase subunit I-like"/>
    <property type="match status" value="1"/>
</dbReference>
<keyword evidence="10" id="KW-0812">Transmembrane</keyword>
<dbReference type="Gene3D" id="1.20.210.10">
    <property type="entry name" value="Cytochrome c oxidase-like, subunit I domain"/>
    <property type="match status" value="1"/>
</dbReference>
<accession>A0A1K0GEK3</accession>
<dbReference type="Pfam" id="PF00115">
    <property type="entry name" value="COX1"/>
    <property type="match status" value="1"/>
</dbReference>
<feature type="transmembrane region" description="Helical" evidence="10">
    <location>
        <begin position="229"/>
        <end position="248"/>
    </location>
</feature>
<evidence type="ECO:0000256" key="1">
    <source>
        <dbReference type="ARBA" id="ARBA00002670"/>
    </source>
</evidence>
<comment type="similarity">
    <text evidence="3">In the C-terminal section; belongs to the LAGLIDADG endonuclease family.</text>
</comment>
<sequence>VVRWLYSTNAKDIGTLYLIFAVFAAMIGTAFSVLIRMELAAPGVQYLNGDHQLYNIITAHAFVMIFFMVMPAMVGGFGNYLVPVMIGAPDMAFPRLNNISFWLLPPSLILLLASAFVEQGAGTGWTVYPPLSGLQSHSGGSVDLAIFSLHLSGISSMLGAMNFITTVLNMRNPGMTLHKLPLFVWAIFVTAILLLLSLPVLAGAITMLLTDRNFNTSFYDPAGGGDPILYQHLFSKITMYISFFYLIYKSALVLTKYNIYINTSNTTADNVFNFYNFYLEYNKTYPNTKVPRVAPSFLEWFVGFTEGGLRPGSFIVSTRGNLMFVITQSTADIQVLHYIEQELGFGRVIKQGHKTSRFIVQEISNLYILIQLFNGNIVFPSKQNSFFQFVSHFNKLSNFPTVATINTLTLPTYYDNWFCGFTDAEGCFTCSLLGNSTVYRFRFLLAQKGEMNKEVLIYIANLMKGTVRSHSVKDVYEITVNGIRNMEKIIDYFTNHKLYSKKAKSYQIWLEIYESIKNGEHLSPDSRNDLKMKTQQINK</sequence>
<evidence type="ECO:0000259" key="11">
    <source>
        <dbReference type="PROSITE" id="PS50855"/>
    </source>
</evidence>
<dbReference type="AlphaFoldDB" id="A0A1K0GEK3"/>
<keyword evidence="7" id="KW-0378">Hydrolase</keyword>
<geneLocation type="mitochondrion" evidence="12"/>
<evidence type="ECO:0000313" key="12">
    <source>
        <dbReference type="EMBL" id="SAM86526.1"/>
    </source>
</evidence>
<dbReference type="SUPFAM" id="SSF55608">
    <property type="entry name" value="Homing endonucleases"/>
    <property type="match status" value="2"/>
</dbReference>
<dbReference type="Proteomes" id="UP000179920">
    <property type="component" value="Mitochondrion MITO"/>
</dbReference>
<feature type="transmembrane region" description="Helical" evidence="10">
    <location>
        <begin position="57"/>
        <end position="82"/>
    </location>
</feature>
<keyword evidence="6 12" id="KW-0255">Endonuclease</keyword>
<dbReference type="GO" id="GO:0006314">
    <property type="term" value="P:intron homing"/>
    <property type="evidence" value="ECO:0007669"/>
    <property type="project" value="UniProtKB-KW"/>
</dbReference>
<keyword evidence="9" id="KW-0496">Mitochondrion</keyword>
<feature type="transmembrane region" description="Helical" evidence="10">
    <location>
        <begin position="145"/>
        <end position="170"/>
    </location>
</feature>
<dbReference type="PANTHER" id="PTHR10422:SF18">
    <property type="entry name" value="CYTOCHROME C OXIDASE SUBUNIT 1"/>
    <property type="match status" value="1"/>
</dbReference>
<dbReference type="PRINTS" id="PR01165">
    <property type="entry name" value="CYCOXIDASEI"/>
</dbReference>
<dbReference type="InterPro" id="IPR000883">
    <property type="entry name" value="Cyt_C_Oxase_1"/>
</dbReference>
<dbReference type="GO" id="GO:0015990">
    <property type="term" value="P:electron transport coupled proton transport"/>
    <property type="evidence" value="ECO:0007669"/>
    <property type="project" value="TreeGrafter"/>
</dbReference>
<evidence type="ECO:0000256" key="7">
    <source>
        <dbReference type="ARBA" id="ARBA00022801"/>
    </source>
</evidence>
<dbReference type="GO" id="GO:0006123">
    <property type="term" value="P:mitochondrial electron transport, cytochrome c to oxygen"/>
    <property type="evidence" value="ECO:0007669"/>
    <property type="project" value="TreeGrafter"/>
</dbReference>